<reference evidence="1 2" key="1">
    <citation type="submission" date="2015-09" db="EMBL/GenBank/DDBJ databases">
        <title>Host preference determinants of Valsa canker pathogens revealed by comparative genomics.</title>
        <authorList>
            <person name="Yin Z."/>
            <person name="Huang L."/>
        </authorList>
    </citation>
    <scope>NUCLEOTIDE SEQUENCE [LARGE SCALE GENOMIC DNA]</scope>
    <source>
        <strain evidence="1 2">03-1</strain>
    </source>
</reference>
<proteinExistence type="predicted"/>
<dbReference type="EMBL" id="LKEA01000011">
    <property type="protein sequence ID" value="ROW06125.1"/>
    <property type="molecule type" value="Genomic_DNA"/>
</dbReference>
<keyword evidence="2" id="KW-1185">Reference proteome</keyword>
<organism evidence="1 2">
    <name type="scientific">Cytospora schulzeri</name>
    <dbReference type="NCBI Taxonomy" id="448051"/>
    <lineage>
        <taxon>Eukaryota</taxon>
        <taxon>Fungi</taxon>
        <taxon>Dikarya</taxon>
        <taxon>Ascomycota</taxon>
        <taxon>Pezizomycotina</taxon>
        <taxon>Sordariomycetes</taxon>
        <taxon>Sordariomycetidae</taxon>
        <taxon>Diaporthales</taxon>
        <taxon>Cytosporaceae</taxon>
        <taxon>Cytospora</taxon>
    </lineage>
</organism>
<sequence length="89" mass="9595">MTISAHPPKPPSFPPLDGAVDLHVRYQEVVRAIIIKQSNLVSIGARNCSLFPRLSQAVQTALASPSLTHLNSIIAFPLEISTPAVEQRA</sequence>
<comment type="caution">
    <text evidence="1">The sequence shown here is derived from an EMBL/GenBank/DDBJ whole genome shotgun (WGS) entry which is preliminary data.</text>
</comment>
<name>A0A423WRH5_9PEZI</name>
<evidence type="ECO:0000313" key="2">
    <source>
        <dbReference type="Proteomes" id="UP000283895"/>
    </source>
</evidence>
<protein>
    <submittedName>
        <fullName evidence="1">Uncharacterized protein</fullName>
    </submittedName>
</protein>
<evidence type="ECO:0000313" key="1">
    <source>
        <dbReference type="EMBL" id="ROW06125.1"/>
    </source>
</evidence>
<dbReference type="AlphaFoldDB" id="A0A423WRH5"/>
<dbReference type="Proteomes" id="UP000283895">
    <property type="component" value="Unassembled WGS sequence"/>
</dbReference>
<accession>A0A423WRH5</accession>
<gene>
    <name evidence="1" type="ORF">VMCG_04641</name>
</gene>